<evidence type="ECO:0000256" key="3">
    <source>
        <dbReference type="ARBA" id="ARBA00023002"/>
    </source>
</evidence>
<dbReference type="GO" id="GO:0009231">
    <property type="term" value="P:riboflavin biosynthetic process"/>
    <property type="evidence" value="ECO:0007669"/>
    <property type="project" value="InterPro"/>
</dbReference>
<dbReference type="Proteomes" id="UP000320338">
    <property type="component" value="Unassembled WGS sequence"/>
</dbReference>
<dbReference type="PANTHER" id="PTHR38011">
    <property type="entry name" value="DIHYDROFOLATE REDUCTASE FAMILY PROTEIN (AFU_ORTHOLOGUE AFUA_8G06820)"/>
    <property type="match status" value="1"/>
</dbReference>
<keyword evidence="2" id="KW-0521">NADP</keyword>
<dbReference type="Gene3D" id="3.40.430.10">
    <property type="entry name" value="Dihydrofolate Reductase, subunit A"/>
    <property type="match status" value="2"/>
</dbReference>
<dbReference type="InterPro" id="IPR050765">
    <property type="entry name" value="Riboflavin_Biosynth_HTPR"/>
</dbReference>
<comment type="pathway">
    <text evidence="1">Cofactor biosynthesis; riboflavin biosynthesis.</text>
</comment>
<proteinExistence type="predicted"/>
<dbReference type="InterPro" id="IPR002734">
    <property type="entry name" value="RibDG_C"/>
</dbReference>
<dbReference type="EMBL" id="BJNG01000014">
    <property type="protein sequence ID" value="GEC19111.1"/>
    <property type="molecule type" value="Genomic_DNA"/>
</dbReference>
<keyword evidence="6" id="KW-1185">Reference proteome</keyword>
<sequence>MRPYVVASVAVSLDGRIDDAGPDRLVLSGPDDLDRVDEVRAGVDAILVGAGTVRADDPRLLVRSAERRAARVARGLAETPLRVVLSGGGPLDPAARVFSGAPTLVLTPGAGGLAAALDELAGRGVERLLVEGGTTVHTAFLTADLVDELHVAVAPVLVGGGPPFVHAGAFPQGRWRTAAVDRVGDVAVLRLLRALRG</sequence>
<dbReference type="SUPFAM" id="SSF53597">
    <property type="entry name" value="Dihydrofolate reductase-like"/>
    <property type="match status" value="1"/>
</dbReference>
<dbReference type="Pfam" id="PF01872">
    <property type="entry name" value="RibD_C"/>
    <property type="match status" value="1"/>
</dbReference>
<dbReference type="PANTHER" id="PTHR38011:SF7">
    <property type="entry name" value="2,5-DIAMINO-6-RIBOSYLAMINO-4(3H)-PYRIMIDINONE 5'-PHOSPHATE REDUCTASE"/>
    <property type="match status" value="1"/>
</dbReference>
<evidence type="ECO:0000256" key="1">
    <source>
        <dbReference type="ARBA" id="ARBA00005104"/>
    </source>
</evidence>
<evidence type="ECO:0000313" key="5">
    <source>
        <dbReference type="EMBL" id="GEC19111.1"/>
    </source>
</evidence>
<feature type="domain" description="Bacterial bifunctional deaminase-reductase C-terminal" evidence="4">
    <location>
        <begin position="3"/>
        <end position="187"/>
    </location>
</feature>
<dbReference type="AlphaFoldDB" id="A0A4Y3WLH8"/>
<gene>
    <name evidence="5" type="ORF">PHY01_13940</name>
</gene>
<keyword evidence="3" id="KW-0560">Oxidoreductase</keyword>
<organism evidence="5 6">
    <name type="scientific">Pseudonocardia hydrocarbonoxydans</name>
    <dbReference type="NCBI Taxonomy" id="76726"/>
    <lineage>
        <taxon>Bacteria</taxon>
        <taxon>Bacillati</taxon>
        <taxon>Actinomycetota</taxon>
        <taxon>Actinomycetes</taxon>
        <taxon>Pseudonocardiales</taxon>
        <taxon>Pseudonocardiaceae</taxon>
        <taxon>Pseudonocardia</taxon>
    </lineage>
</organism>
<evidence type="ECO:0000313" key="6">
    <source>
        <dbReference type="Proteomes" id="UP000320338"/>
    </source>
</evidence>
<name>A0A4Y3WLH8_9PSEU</name>
<reference evidence="5 6" key="1">
    <citation type="submission" date="2019-06" db="EMBL/GenBank/DDBJ databases">
        <title>Whole genome shotgun sequence of Pseudonocardia hydrocarbonoxydans NBRC 14498.</title>
        <authorList>
            <person name="Hosoyama A."/>
            <person name="Uohara A."/>
            <person name="Ohji S."/>
            <person name="Ichikawa N."/>
        </authorList>
    </citation>
    <scope>NUCLEOTIDE SEQUENCE [LARGE SCALE GENOMIC DNA]</scope>
    <source>
        <strain evidence="5 6">NBRC 14498</strain>
    </source>
</reference>
<evidence type="ECO:0000259" key="4">
    <source>
        <dbReference type="Pfam" id="PF01872"/>
    </source>
</evidence>
<dbReference type="GO" id="GO:0008703">
    <property type="term" value="F:5-amino-6-(5-phosphoribosylamino)uracil reductase activity"/>
    <property type="evidence" value="ECO:0007669"/>
    <property type="project" value="InterPro"/>
</dbReference>
<accession>A0A4Y3WLH8</accession>
<dbReference type="InterPro" id="IPR024072">
    <property type="entry name" value="DHFR-like_dom_sf"/>
</dbReference>
<dbReference type="RefSeq" id="WP_307723948.1">
    <property type="nucleotide sequence ID" value="NZ_BAAARZ010000055.1"/>
</dbReference>
<comment type="caution">
    <text evidence="5">The sequence shown here is derived from an EMBL/GenBank/DDBJ whole genome shotgun (WGS) entry which is preliminary data.</text>
</comment>
<evidence type="ECO:0000256" key="2">
    <source>
        <dbReference type="ARBA" id="ARBA00022857"/>
    </source>
</evidence>
<protein>
    <recommendedName>
        <fullName evidence="4">Bacterial bifunctional deaminase-reductase C-terminal domain-containing protein</fullName>
    </recommendedName>
</protein>